<protein>
    <submittedName>
        <fullName evidence="1">Uncharacterized protein</fullName>
    </submittedName>
</protein>
<evidence type="ECO:0000313" key="1">
    <source>
        <dbReference type="EMBL" id="KAF9409045.1"/>
    </source>
</evidence>
<dbReference type="AlphaFoldDB" id="A0A835G5B7"/>
<dbReference type="Proteomes" id="UP000648187">
    <property type="component" value="Unassembled WGS sequence"/>
</dbReference>
<name>A0A835G5B7_SPOEX</name>
<dbReference type="EMBL" id="JACKWZ010000344">
    <property type="protein sequence ID" value="KAF9409045.1"/>
    <property type="molecule type" value="Genomic_DNA"/>
</dbReference>
<accession>A0A835G5B7</accession>
<sequence length="134" mass="15214">MKILLEIRHPSKQLLFGLNRVKEKTTLIRGVFGKKVLLARTTRLWSTGRGRKLCVFETVGLSTLEFCSLYPAPLRGYTRRATTRDYQSLGARDLLLRPEAAELDPLIPNTPKRCHVPQTTTPQLPTKYSHLDLG</sequence>
<gene>
    <name evidence="1" type="ORF">HW555_011469</name>
</gene>
<keyword evidence="2" id="KW-1185">Reference proteome</keyword>
<comment type="caution">
    <text evidence="1">The sequence shown here is derived from an EMBL/GenBank/DDBJ whole genome shotgun (WGS) entry which is preliminary data.</text>
</comment>
<proteinExistence type="predicted"/>
<evidence type="ECO:0000313" key="2">
    <source>
        <dbReference type="Proteomes" id="UP000648187"/>
    </source>
</evidence>
<organism evidence="1 2">
    <name type="scientific">Spodoptera exigua</name>
    <name type="common">Beet armyworm</name>
    <name type="synonym">Noctua fulgens</name>
    <dbReference type="NCBI Taxonomy" id="7107"/>
    <lineage>
        <taxon>Eukaryota</taxon>
        <taxon>Metazoa</taxon>
        <taxon>Ecdysozoa</taxon>
        <taxon>Arthropoda</taxon>
        <taxon>Hexapoda</taxon>
        <taxon>Insecta</taxon>
        <taxon>Pterygota</taxon>
        <taxon>Neoptera</taxon>
        <taxon>Endopterygota</taxon>
        <taxon>Lepidoptera</taxon>
        <taxon>Glossata</taxon>
        <taxon>Ditrysia</taxon>
        <taxon>Noctuoidea</taxon>
        <taxon>Noctuidae</taxon>
        <taxon>Amphipyrinae</taxon>
        <taxon>Spodoptera</taxon>
    </lineage>
</organism>
<reference evidence="1" key="1">
    <citation type="submission" date="2020-08" db="EMBL/GenBank/DDBJ databases">
        <title>Spodoptera exigua strain:BAW_Kor-Di-RS1 Genome sequencing and assembly.</title>
        <authorList>
            <person name="Kim J."/>
            <person name="Nam H.Y."/>
            <person name="Kwon M."/>
            <person name="Choi J.H."/>
            <person name="Cho S.R."/>
            <person name="Kim G.-H."/>
        </authorList>
    </citation>
    <scope>NUCLEOTIDE SEQUENCE</scope>
    <source>
        <strain evidence="1">BAW_Kor-Di-RS1</strain>
        <tissue evidence="1">Whole-body</tissue>
    </source>
</reference>